<dbReference type="GO" id="GO:0006538">
    <property type="term" value="P:L-glutamate catabolic process"/>
    <property type="evidence" value="ECO:0007669"/>
    <property type="project" value="InterPro"/>
</dbReference>
<comment type="caution">
    <text evidence="7">The sequence shown here is derived from an EMBL/GenBank/DDBJ whole genome shotgun (WGS) entry which is preliminary data.</text>
</comment>
<organism evidence="7 8">
    <name type="scientific">Thermohalobaculum xanthum</name>
    <dbReference type="NCBI Taxonomy" id="2753746"/>
    <lineage>
        <taxon>Bacteria</taxon>
        <taxon>Pseudomonadati</taxon>
        <taxon>Pseudomonadota</taxon>
        <taxon>Alphaproteobacteria</taxon>
        <taxon>Rhodobacterales</taxon>
        <taxon>Paracoccaceae</taxon>
        <taxon>Thermohalobaculum</taxon>
    </lineage>
</organism>
<feature type="domain" description="NAD-glutamate dehydrogenase ACT2" evidence="5">
    <location>
        <begin position="407"/>
        <end position="495"/>
    </location>
</feature>
<proteinExistence type="predicted"/>
<dbReference type="InterPro" id="IPR049056">
    <property type="entry name" value="NAD_Glu_DH_HM3"/>
</dbReference>
<dbReference type="InterPro" id="IPR049064">
    <property type="entry name" value="NAD_Glu_DH_ACT3"/>
</dbReference>
<dbReference type="Proteomes" id="UP000655420">
    <property type="component" value="Unassembled WGS sequence"/>
</dbReference>
<dbReference type="InterPro" id="IPR007780">
    <property type="entry name" value="NAD_Glu_DH_bac"/>
</dbReference>
<dbReference type="Pfam" id="PF05088">
    <property type="entry name" value="Bac_GDH_CD"/>
    <property type="match status" value="1"/>
</dbReference>
<gene>
    <name evidence="7" type="ORF">H0I76_16620</name>
</gene>
<feature type="domain" description="NAD-glutamate dehydrogenase ACT3" evidence="6">
    <location>
        <begin position="552"/>
        <end position="628"/>
    </location>
</feature>
<dbReference type="EMBL" id="JAEHHL010000010">
    <property type="protein sequence ID" value="MBK0400826.1"/>
    <property type="molecule type" value="Genomic_DNA"/>
</dbReference>
<dbReference type="Pfam" id="PF21074">
    <property type="entry name" value="GDH_C"/>
    <property type="match status" value="1"/>
</dbReference>
<evidence type="ECO:0000313" key="8">
    <source>
        <dbReference type="Proteomes" id="UP000655420"/>
    </source>
</evidence>
<dbReference type="InterPro" id="IPR028971">
    <property type="entry name" value="NAD-GDH_cat"/>
</dbReference>
<feature type="domain" description="NAD-specific glutamate dehydrogenase C-terminal" evidence="3">
    <location>
        <begin position="1269"/>
        <end position="1604"/>
    </location>
</feature>
<dbReference type="PANTHER" id="PTHR43403">
    <property type="entry name" value="NAD-SPECIFIC GLUTAMATE DEHYDROGENASE"/>
    <property type="match status" value="1"/>
</dbReference>
<evidence type="ECO:0000259" key="5">
    <source>
        <dbReference type="Pfam" id="PF21076"/>
    </source>
</evidence>
<dbReference type="Pfam" id="PF21077">
    <property type="entry name" value="GDH_ACT3"/>
    <property type="match status" value="1"/>
</dbReference>
<evidence type="ECO:0000256" key="1">
    <source>
        <dbReference type="ARBA" id="ARBA00023002"/>
    </source>
</evidence>
<evidence type="ECO:0000259" key="6">
    <source>
        <dbReference type="Pfam" id="PF21077"/>
    </source>
</evidence>
<keyword evidence="8" id="KW-1185">Reference proteome</keyword>
<dbReference type="InterPro" id="IPR049062">
    <property type="entry name" value="NAD_Glu_DH_ACT2"/>
</dbReference>
<dbReference type="InterPro" id="IPR046346">
    <property type="entry name" value="Aminoacid_DH-like_N_sf"/>
</dbReference>
<evidence type="ECO:0000259" key="2">
    <source>
        <dbReference type="Pfam" id="PF05088"/>
    </source>
</evidence>
<evidence type="ECO:0000259" key="3">
    <source>
        <dbReference type="Pfam" id="PF21074"/>
    </source>
</evidence>
<dbReference type="InterPro" id="IPR049059">
    <property type="entry name" value="NAD_Glu_DH_HM1"/>
</dbReference>
<dbReference type="Pfam" id="PF21075">
    <property type="entry name" value="GDH_ACT1"/>
    <property type="match status" value="1"/>
</dbReference>
<dbReference type="SUPFAM" id="SSF51735">
    <property type="entry name" value="NAD(P)-binding Rossmann-fold domains"/>
    <property type="match status" value="1"/>
</dbReference>
<sequence length="1608" mass="176703">MSLSVNDRIAGRFEEVRAIAAERLESADAKAFTSVLEAFLSTVARDELLEQPAEEIYGATLALWKFCQKRSPGTCKLRIYNPRIAEHGWESSHTIIEALNDDMPFLVDSLTVLITERGLGIHALVHPVIAVKRDAKGNLLDVAKADAKGTTPESIIQVQIDQVADAETLAQLGQEIETMFADVRVAVEDWRTMLDKLIEVSGELRERGPKAPAAANGECCDFLDWLANNHFTFLGYRHFQVVARKSKMELEPGSGLGLMRDPDYTVIRDKEGRSAHWSPQLSDFTQDPSPLLIIKANRRSSVHRPVHFDVVAIKQFDAKGKLVGEHVFIGLFTSAAYNRSPREIPLLRAKVARVIERANLAPSSHDGKALTNVLETYPRDELFQGTEDQLFENAMGVLHLSTRPRTRLFLRSDRFGRFVSCLVYVARERYNTELRVRLGNILSAGLDGRVASWEPSFGAEGLARVHFVIALHAGRVPAYDAAALEAEIVEAVRSWGDILLEELIDHFGEAAGHRLHARYGKGFSASYREDVPVAAAIGDIEKLDTLSEEAPLALSFYRKLEDDERSVRFKIYHRGDPVPLSDALPVLENMGFRIHNEHPYRVELGEIDSWIHDFHMLSAAGVEIDLSRLRAKLEDAFDAAWRGVVDDDRLNRLVLLAGLSARETALLRAYSRFLRQVRIPYSVEYMEDALAQYPAIARLLVDLFAAQFDPSRKLDAAARAAEAEAASAAIEAALEEVPSLDIDQILRRFRNAITSTLRTNYYQPDAAGGTKPYVSFKFDCAALDELPLPRPWREIFVYATWVEGVHLRGGPVARGGLRWSDRKEDYRTEVLGLVKAQQVKNAVIVPVGSKGGFLPRKLPAGGTREEIQAEAIRCYKTFLCGLLDVTDNLVGGALVPPAGVVRRDDDDPYLVVAADKGTATFSDIANGVAGDYGFWLADAFASGGSNGYDHKGMGITAKGAWEAVKRHFRELGHDTQTQPFDVIGVGDMSGDVFGNGMLLSDQIRLIAAFDHRDIFIDPDPDTAASFAERKRLFEAPRTSWKDYDASLISKGGGVFPRSAKSITLTPEIKRVTGLKADKVTPFQLMKAILSARTDLLWFGGIGTYIKSSGESHADAGDRTNDPIRVDAREVGARVIGEGANLGVTQLGRIELDRCGVKVNTDAVDNSAGVDCSDHEVNIKIALGAVVEAGDMTAKQRNTLLAKMTDEVGDLVLEDNYNQTLALSMAEARAATLLDDHARFMRALEQRGQLNREIELLPNDEALAELRARGLGLTRPEIAVLIAYAKIVTFDQLVASSLPDDGYCTRFLIEYMPTPLRQKYREAILGHRLRREIIGTVLANAVVNEAGPSLINRISDETGAGTAMIAKAFVIGRDIFEIEAIRDEINALDNKVAAAAQNTMHLALSDMIASQSQAILARASDRSVDEVIEIYKPGVLQIAGNVASLLRDFSGKRMQERAAAFERDGVPKALATRISGLEFLGGALDIVDVARSRKRDVIEVAETYFAAGARFGLDWLRASARGLETSDHWERVAVSRLVADLRSQQSLIAAAALDAEKKCSGSACIDGWCALHEEAVTRAERLVRELNEGGTLTVAKLAVASSQFRSITG</sequence>
<protein>
    <submittedName>
        <fullName evidence="7">NAD-glutamate dehydrogenase</fullName>
    </submittedName>
</protein>
<dbReference type="GO" id="GO:0004069">
    <property type="term" value="F:L-aspartate:2-oxoglutarate aminotransferase activity"/>
    <property type="evidence" value="ECO:0007669"/>
    <property type="project" value="InterPro"/>
</dbReference>
<dbReference type="PANTHER" id="PTHR43403:SF1">
    <property type="entry name" value="NAD-SPECIFIC GLUTAMATE DEHYDROGENASE"/>
    <property type="match status" value="1"/>
</dbReference>
<dbReference type="InterPro" id="IPR036291">
    <property type="entry name" value="NAD(P)-bd_dom_sf"/>
</dbReference>
<evidence type="ECO:0000313" key="7">
    <source>
        <dbReference type="EMBL" id="MBK0400826.1"/>
    </source>
</evidence>
<keyword evidence="1" id="KW-0560">Oxidoreductase</keyword>
<dbReference type="Pfam" id="PF21079">
    <property type="entry name" value="GDH_HM2"/>
    <property type="match status" value="1"/>
</dbReference>
<dbReference type="PIRSF" id="PIRSF036761">
    <property type="entry name" value="GDH_Mll4104"/>
    <property type="match status" value="1"/>
</dbReference>
<dbReference type="Pfam" id="PF21078">
    <property type="entry name" value="GDH_HM3"/>
    <property type="match status" value="1"/>
</dbReference>
<reference evidence="7" key="1">
    <citation type="submission" date="2020-12" db="EMBL/GenBank/DDBJ databases">
        <title>Bacterial taxonomy.</title>
        <authorList>
            <person name="Pan X."/>
        </authorList>
    </citation>
    <scope>NUCLEOTIDE SEQUENCE</scope>
    <source>
        <strain evidence="7">M0105</strain>
    </source>
</reference>
<dbReference type="InterPro" id="IPR048381">
    <property type="entry name" value="GDH_C"/>
</dbReference>
<evidence type="ECO:0000259" key="4">
    <source>
        <dbReference type="Pfam" id="PF21075"/>
    </source>
</evidence>
<name>A0A8J7M8X1_9RHOB</name>
<dbReference type="InterPro" id="IPR024727">
    <property type="entry name" value="NAD_Glu_DH_N_ACT1"/>
</dbReference>
<accession>A0A8J7M8X1</accession>
<dbReference type="GO" id="GO:0004352">
    <property type="term" value="F:glutamate dehydrogenase (NAD+) activity"/>
    <property type="evidence" value="ECO:0007669"/>
    <property type="project" value="InterPro"/>
</dbReference>
<dbReference type="InterPro" id="IPR049058">
    <property type="entry name" value="NAD_Glu_DH_HM2"/>
</dbReference>
<dbReference type="Gene3D" id="3.40.50.720">
    <property type="entry name" value="NAD(P)-binding Rossmann-like Domain"/>
    <property type="match status" value="1"/>
</dbReference>
<dbReference type="Pfam" id="PF21076">
    <property type="entry name" value="GDH_ACT2"/>
    <property type="match status" value="1"/>
</dbReference>
<dbReference type="RefSeq" id="WP_200612386.1">
    <property type="nucleotide sequence ID" value="NZ_JAEHHL010000010.1"/>
</dbReference>
<dbReference type="SUPFAM" id="SSF53223">
    <property type="entry name" value="Aminoacid dehydrogenase-like, N-terminal domain"/>
    <property type="match status" value="1"/>
</dbReference>
<dbReference type="Pfam" id="PF21073">
    <property type="entry name" value="GDH_HM1"/>
    <property type="match status" value="1"/>
</dbReference>
<feature type="domain" description="NAD-glutamate dehydrogenase N-terminal ACT1" evidence="4">
    <location>
        <begin position="36"/>
        <end position="176"/>
    </location>
</feature>
<feature type="domain" description="NAD-glutamate dehydrogenase catalytic" evidence="2">
    <location>
        <begin position="730"/>
        <end position="1224"/>
    </location>
</feature>